<comment type="caution">
    <text evidence="6">The sequence shown here is derived from an EMBL/GenBank/DDBJ whole genome shotgun (WGS) entry which is preliminary data.</text>
</comment>
<sequence>MAQSKTASIEAEVLDVLIVGAGISGINCAYRLQTETPNVNFAILEGRDEIGGTWDLYRYPGVRNDSYIYSIAFEWHPLPFHNPIATGEQIMDYIKDAVSTYHLDKYIRFRHNVSSANWSSKTQDWNITAVTKDGVTKNFRARWLILGTGYFDYSDVFHSQIPGIENFKGKIVHPQFWPADLDYENKKIALIGSGASAISLLPALTDKAGEVTMIQRSPTYITPTPNDSAWLHRYFPRPVVDLYRRIRYLISPYLIVLLCQYFPDFVREVFRKDATKHLPQGFDHDKHFKPRYNPWEQRICVDPDGVFFKSFNLPNVHLITSEIDTVTENELKLKDGQTVEADIIVKATGLKMMMGGKIDIRVDHEPISWRKRYVWNGSMLDGVPNLMFVFGYSNHAWTIGADNTAMVLTRLLKYMDKKSVKSATPKISEDAATGTQRLWKLDATYVLAVEDELPVYGMAGNWRPRNRPPIDYVHSRWGNFTDGLEFSA</sequence>
<keyword evidence="4" id="KW-0560">Oxidoreductase</keyword>
<proteinExistence type="predicted"/>
<dbReference type="InterPro" id="IPR036188">
    <property type="entry name" value="FAD/NAD-bd_sf"/>
</dbReference>
<keyword evidence="2" id="KW-0285">Flavoprotein</keyword>
<dbReference type="EMBL" id="JBANMG010000007">
    <property type="protein sequence ID" value="KAK6951112.1"/>
    <property type="molecule type" value="Genomic_DNA"/>
</dbReference>
<dbReference type="PANTHER" id="PTHR43872">
    <property type="entry name" value="MONOOXYGENASE, PUTATIVE (AFU_ORTHOLOGUE AFUA_8G02570)-RELATED"/>
    <property type="match status" value="1"/>
</dbReference>
<keyword evidence="5" id="KW-0503">Monooxygenase</keyword>
<evidence type="ECO:0000256" key="2">
    <source>
        <dbReference type="ARBA" id="ARBA00022630"/>
    </source>
</evidence>
<evidence type="ECO:0000256" key="4">
    <source>
        <dbReference type="ARBA" id="ARBA00023002"/>
    </source>
</evidence>
<dbReference type="Pfam" id="PF00743">
    <property type="entry name" value="FMO-like"/>
    <property type="match status" value="1"/>
</dbReference>
<dbReference type="GO" id="GO:0050660">
    <property type="term" value="F:flavin adenine dinucleotide binding"/>
    <property type="evidence" value="ECO:0007669"/>
    <property type="project" value="InterPro"/>
</dbReference>
<keyword evidence="3" id="KW-0274">FAD</keyword>
<protein>
    <recommendedName>
        <fullName evidence="8">Monooxygenase</fullName>
    </recommendedName>
</protein>
<reference evidence="6 7" key="1">
    <citation type="journal article" date="2024" name="Front Chem Biol">
        <title>Unveiling the potential of Daldinia eschscholtzii MFLUCC 19-0629 through bioactivity and bioinformatics studies for enhanced sustainable agriculture production.</title>
        <authorList>
            <person name="Brooks S."/>
            <person name="Weaver J.A."/>
            <person name="Klomchit A."/>
            <person name="Alharthi S.A."/>
            <person name="Onlamun T."/>
            <person name="Nurani R."/>
            <person name="Vong T.K."/>
            <person name="Alberti F."/>
            <person name="Greco C."/>
        </authorList>
    </citation>
    <scope>NUCLEOTIDE SEQUENCE [LARGE SCALE GENOMIC DNA]</scope>
    <source>
        <strain evidence="6">MFLUCC 19-0629</strain>
    </source>
</reference>
<evidence type="ECO:0000256" key="5">
    <source>
        <dbReference type="ARBA" id="ARBA00023033"/>
    </source>
</evidence>
<dbReference type="GO" id="GO:0004499">
    <property type="term" value="F:N,N-dimethylaniline monooxygenase activity"/>
    <property type="evidence" value="ECO:0007669"/>
    <property type="project" value="InterPro"/>
</dbReference>
<dbReference type="InterPro" id="IPR051820">
    <property type="entry name" value="FAD-binding_MO"/>
</dbReference>
<evidence type="ECO:0000256" key="3">
    <source>
        <dbReference type="ARBA" id="ARBA00022827"/>
    </source>
</evidence>
<evidence type="ECO:0000313" key="7">
    <source>
        <dbReference type="Proteomes" id="UP001369815"/>
    </source>
</evidence>
<gene>
    <name evidence="6" type="ORF">Daesc_007642</name>
</gene>
<dbReference type="PANTHER" id="PTHR43872:SF1">
    <property type="entry name" value="MONOOXYGENASE, PUTATIVE (AFU_ORTHOLOGUE AFUA_8G02570)-RELATED"/>
    <property type="match status" value="1"/>
</dbReference>
<dbReference type="InterPro" id="IPR020946">
    <property type="entry name" value="Flavin_mOase-like"/>
</dbReference>
<evidence type="ECO:0008006" key="8">
    <source>
        <dbReference type="Google" id="ProtNLM"/>
    </source>
</evidence>
<organism evidence="6 7">
    <name type="scientific">Daldinia eschscholtzii</name>
    <dbReference type="NCBI Taxonomy" id="292717"/>
    <lineage>
        <taxon>Eukaryota</taxon>
        <taxon>Fungi</taxon>
        <taxon>Dikarya</taxon>
        <taxon>Ascomycota</taxon>
        <taxon>Pezizomycotina</taxon>
        <taxon>Sordariomycetes</taxon>
        <taxon>Xylariomycetidae</taxon>
        <taxon>Xylariales</taxon>
        <taxon>Hypoxylaceae</taxon>
        <taxon>Daldinia</taxon>
    </lineage>
</organism>
<dbReference type="SUPFAM" id="SSF51905">
    <property type="entry name" value="FAD/NAD(P)-binding domain"/>
    <property type="match status" value="1"/>
</dbReference>
<dbReference type="Gene3D" id="3.50.50.60">
    <property type="entry name" value="FAD/NAD(P)-binding domain"/>
    <property type="match status" value="3"/>
</dbReference>
<comment type="cofactor">
    <cofactor evidence="1">
        <name>FAD</name>
        <dbReference type="ChEBI" id="CHEBI:57692"/>
    </cofactor>
</comment>
<dbReference type="AlphaFoldDB" id="A0AAX6MG21"/>
<evidence type="ECO:0000313" key="6">
    <source>
        <dbReference type="EMBL" id="KAK6951112.1"/>
    </source>
</evidence>
<accession>A0AAX6MG21</accession>
<evidence type="ECO:0000256" key="1">
    <source>
        <dbReference type="ARBA" id="ARBA00001974"/>
    </source>
</evidence>
<dbReference type="GO" id="GO:0050661">
    <property type="term" value="F:NADP binding"/>
    <property type="evidence" value="ECO:0007669"/>
    <property type="project" value="InterPro"/>
</dbReference>
<keyword evidence="7" id="KW-1185">Reference proteome</keyword>
<name>A0AAX6MG21_9PEZI</name>
<dbReference type="Proteomes" id="UP001369815">
    <property type="component" value="Unassembled WGS sequence"/>
</dbReference>